<sequence length="60" mass="5889">MKTASSPSGEGLSQAVNRLLNLGGDRRGGVGSGGVGGGMGGHAVSFLTGENPILINHWVG</sequence>
<dbReference type="EMBL" id="JAOB01000040">
    <property type="protein sequence ID" value="EUA44040.1"/>
    <property type="molecule type" value="Genomic_DNA"/>
</dbReference>
<accession>X8BLU9</accession>
<organism evidence="1">
    <name type="scientific">Mycobacterium xenopi 4042</name>
    <dbReference type="NCBI Taxonomy" id="1299334"/>
    <lineage>
        <taxon>Bacteria</taxon>
        <taxon>Bacillati</taxon>
        <taxon>Actinomycetota</taxon>
        <taxon>Actinomycetes</taxon>
        <taxon>Mycobacteriales</taxon>
        <taxon>Mycobacteriaceae</taxon>
        <taxon>Mycobacterium</taxon>
    </lineage>
</organism>
<name>X8BLU9_MYCXE</name>
<evidence type="ECO:0000313" key="1">
    <source>
        <dbReference type="EMBL" id="EUA44040.1"/>
    </source>
</evidence>
<protein>
    <submittedName>
        <fullName evidence="1">Uncharacterized protein</fullName>
    </submittedName>
</protein>
<dbReference type="AlphaFoldDB" id="X8BLU9"/>
<comment type="caution">
    <text evidence="1">The sequence shown here is derived from an EMBL/GenBank/DDBJ whole genome shotgun (WGS) entry which is preliminary data.</text>
</comment>
<proteinExistence type="predicted"/>
<gene>
    <name evidence="1" type="ORF">I553_8374</name>
</gene>
<reference evidence="1" key="1">
    <citation type="submission" date="2014-01" db="EMBL/GenBank/DDBJ databases">
        <authorList>
            <person name="Brown-Elliot B."/>
            <person name="Wallace R."/>
            <person name="Lenaerts A."/>
            <person name="Ordway D."/>
            <person name="DeGroote M.A."/>
            <person name="Parker T."/>
            <person name="Sizemore C."/>
            <person name="Tallon L.J."/>
            <person name="Sadzewicz L.K."/>
            <person name="Sengamalay N."/>
            <person name="Fraser C.M."/>
            <person name="Hine E."/>
            <person name="Shefchek K.A."/>
            <person name="Das S.P."/>
            <person name="Tettelin H."/>
        </authorList>
    </citation>
    <scope>NUCLEOTIDE SEQUENCE [LARGE SCALE GENOMIC DNA]</scope>
    <source>
        <strain evidence="1">4042</strain>
    </source>
</reference>